<dbReference type="InterPro" id="IPR058031">
    <property type="entry name" value="AAA_lid_NorR"/>
</dbReference>
<protein>
    <recommendedName>
        <fullName evidence="6">Sigma-54 factor interaction domain-containing protein</fullName>
    </recommendedName>
</protein>
<keyword evidence="2" id="KW-0067">ATP-binding</keyword>
<dbReference type="Gene3D" id="1.10.8.60">
    <property type="match status" value="1"/>
</dbReference>
<dbReference type="Gene3D" id="3.30.1380.20">
    <property type="entry name" value="Trafficking protein particle complex subunit 3"/>
    <property type="match status" value="1"/>
</dbReference>
<dbReference type="PRINTS" id="PR01590">
    <property type="entry name" value="HTHFIS"/>
</dbReference>
<evidence type="ECO:0000256" key="5">
    <source>
        <dbReference type="ARBA" id="ARBA00023163"/>
    </source>
</evidence>
<dbReference type="SMART" id="SM00989">
    <property type="entry name" value="V4R"/>
    <property type="match status" value="1"/>
</dbReference>
<dbReference type="InterPro" id="IPR009057">
    <property type="entry name" value="Homeodomain-like_sf"/>
</dbReference>
<gene>
    <name evidence="7" type="ORF">BKK80_21920</name>
</gene>
<dbReference type="Pfam" id="PF00158">
    <property type="entry name" value="Sigma54_activat"/>
    <property type="match status" value="1"/>
</dbReference>
<dbReference type="Proteomes" id="UP000177515">
    <property type="component" value="Chromosome 2"/>
</dbReference>
<reference evidence="7 8" key="1">
    <citation type="submission" date="2016-10" db="EMBL/GenBank/DDBJ databases">
        <title>Complete genome sequences of three Cupriavidus strains isolated from various Malaysian environments.</title>
        <authorList>
            <person name="Abdullah A.A.-A."/>
            <person name="Shafie N.A.H."/>
            <person name="Lau N.S."/>
        </authorList>
    </citation>
    <scope>NUCLEOTIDE SEQUENCE [LARGE SCALE GENOMIC DNA]</scope>
    <source>
        <strain evidence="7 8">USMAA1020</strain>
    </source>
</reference>
<dbReference type="PROSITE" id="PS00676">
    <property type="entry name" value="SIGMA54_INTERACT_2"/>
    <property type="match status" value="1"/>
</dbReference>
<dbReference type="InterPro" id="IPR024096">
    <property type="entry name" value="NO_sig/Golgi_transp_ligand-bd"/>
</dbReference>
<keyword evidence="8" id="KW-1185">Reference proteome</keyword>
<proteinExistence type="predicted"/>
<keyword evidence="5" id="KW-0804">Transcription</keyword>
<dbReference type="InterPro" id="IPR002197">
    <property type="entry name" value="HTH_Fis"/>
</dbReference>
<dbReference type="InterPro" id="IPR004096">
    <property type="entry name" value="V4R"/>
</dbReference>
<dbReference type="InterPro" id="IPR002078">
    <property type="entry name" value="Sigma_54_int"/>
</dbReference>
<evidence type="ECO:0000256" key="1">
    <source>
        <dbReference type="ARBA" id="ARBA00022741"/>
    </source>
</evidence>
<dbReference type="InterPro" id="IPR025943">
    <property type="entry name" value="Sigma_54_int_dom_ATP-bd_2"/>
</dbReference>
<name>A0ABM6FA99_9BURK</name>
<dbReference type="Pfam" id="PF06505">
    <property type="entry name" value="XylR_N"/>
    <property type="match status" value="1"/>
</dbReference>
<dbReference type="EMBL" id="CP017755">
    <property type="protein sequence ID" value="AOZ08603.1"/>
    <property type="molecule type" value="Genomic_DNA"/>
</dbReference>
<feature type="domain" description="Sigma-54 factor interaction" evidence="6">
    <location>
        <begin position="285"/>
        <end position="514"/>
    </location>
</feature>
<evidence type="ECO:0000256" key="3">
    <source>
        <dbReference type="ARBA" id="ARBA00023015"/>
    </source>
</evidence>
<dbReference type="PROSITE" id="PS00675">
    <property type="entry name" value="SIGMA54_INTERACT_1"/>
    <property type="match status" value="1"/>
</dbReference>
<evidence type="ECO:0000256" key="2">
    <source>
        <dbReference type="ARBA" id="ARBA00022840"/>
    </source>
</evidence>
<evidence type="ECO:0000313" key="7">
    <source>
        <dbReference type="EMBL" id="AOZ08603.1"/>
    </source>
</evidence>
<dbReference type="Gene3D" id="3.40.50.300">
    <property type="entry name" value="P-loop containing nucleotide triphosphate hydrolases"/>
    <property type="match status" value="1"/>
</dbReference>
<dbReference type="InterPro" id="IPR010523">
    <property type="entry name" value="XylR_N"/>
</dbReference>
<dbReference type="Gene3D" id="1.10.10.60">
    <property type="entry name" value="Homeodomain-like"/>
    <property type="match status" value="1"/>
</dbReference>
<organism evidence="7 8">
    <name type="scientific">Cupriavidus malaysiensis</name>
    <dbReference type="NCBI Taxonomy" id="367825"/>
    <lineage>
        <taxon>Bacteria</taxon>
        <taxon>Pseudomonadati</taxon>
        <taxon>Pseudomonadota</taxon>
        <taxon>Betaproteobacteria</taxon>
        <taxon>Burkholderiales</taxon>
        <taxon>Burkholderiaceae</taxon>
        <taxon>Cupriavidus</taxon>
    </lineage>
</organism>
<dbReference type="Pfam" id="PF02954">
    <property type="entry name" value="HTH_8"/>
    <property type="match status" value="1"/>
</dbReference>
<dbReference type="InterPro" id="IPR025662">
    <property type="entry name" value="Sigma_54_int_dom_ATP-bd_1"/>
</dbReference>
<accession>A0ABM6FA99</accession>
<dbReference type="InterPro" id="IPR025944">
    <property type="entry name" value="Sigma_54_int_dom_CS"/>
</dbReference>
<dbReference type="SMART" id="SM00382">
    <property type="entry name" value="AAA"/>
    <property type="match status" value="1"/>
</dbReference>
<keyword evidence="4" id="KW-0238">DNA-binding</keyword>
<dbReference type="Pfam" id="PF25601">
    <property type="entry name" value="AAA_lid_14"/>
    <property type="match status" value="1"/>
</dbReference>
<dbReference type="Pfam" id="PF02830">
    <property type="entry name" value="V4R"/>
    <property type="match status" value="1"/>
</dbReference>
<evidence type="ECO:0000313" key="8">
    <source>
        <dbReference type="Proteomes" id="UP000177515"/>
    </source>
</evidence>
<dbReference type="InterPro" id="IPR027417">
    <property type="entry name" value="P-loop_NTPase"/>
</dbReference>
<dbReference type="PANTHER" id="PTHR32071">
    <property type="entry name" value="TRANSCRIPTIONAL REGULATORY PROTEIN"/>
    <property type="match status" value="1"/>
</dbReference>
<dbReference type="CDD" id="cd00009">
    <property type="entry name" value="AAA"/>
    <property type="match status" value="1"/>
</dbReference>
<dbReference type="SUPFAM" id="SSF111126">
    <property type="entry name" value="Ligand-binding domain in the NO signalling and Golgi transport"/>
    <property type="match status" value="1"/>
</dbReference>
<dbReference type="PROSITE" id="PS50045">
    <property type="entry name" value="SIGMA54_INTERACT_4"/>
    <property type="match status" value="1"/>
</dbReference>
<keyword evidence="1" id="KW-0547">Nucleotide-binding</keyword>
<keyword evidence="3" id="KW-0805">Transcription regulation</keyword>
<dbReference type="InterPro" id="IPR003593">
    <property type="entry name" value="AAA+_ATPase"/>
</dbReference>
<dbReference type="PROSITE" id="PS00688">
    <property type="entry name" value="SIGMA54_INTERACT_3"/>
    <property type="match status" value="1"/>
</dbReference>
<dbReference type="SUPFAM" id="SSF52540">
    <property type="entry name" value="P-loop containing nucleoside triphosphate hydrolases"/>
    <property type="match status" value="1"/>
</dbReference>
<sequence>MCGIAAGNTVPRPLEISPPLQKNRQACKIFAPAPDGPARPGDKMPTADELMAFPDIAPVRDKLRFYPERAQIYLGRQRMVMMHSAAIHDLRNELVASLGAGTARTLLTRIGFSSGTRDAETALQLHAPDAAIFDLLARGGQLHALQGVALVKMISAELDVAQGRCRLEFLWEHSFEHETGRPPPHTGPSPACWLETGYASGFLSACMGKLILAREIECRATGHEACRVIAQAAADWPDAEEDLRFLNAPILARESAADARPGGGRRGMAMQRLDRLERAKHKSDVVGLSPAFQAVVGKINRVAKTTATVLLLGESGVGKSAFARLLHEQSDRAEHAFVAVNCAAIPETLMEAELFGVERGAFTGADAARAGRFELAEGGTLFLDEIGTLPLIAQSKLLRVLETGEFERLGSGSARHASVRIIAATNEDLWQAVRAGRFREDLFFRLYVFPIEIPPLRERKEDIPVLLEHYLERFAKAYGRRINGLTPETMSMLMSYAWPGNIRELSNVMERAVILSDDDRALDLAHVITLRELSRSAAPALTQEAPQPPAAVAEAMTEAVAPLPPPSAAVSDAERRPADAGAAVGDLLRRHKLTLAQMEKTMVDTAVELAAGNLSRAAAMLGISRGQLRYRQTRRE</sequence>
<evidence type="ECO:0000256" key="4">
    <source>
        <dbReference type="ARBA" id="ARBA00023125"/>
    </source>
</evidence>
<dbReference type="SUPFAM" id="SSF46689">
    <property type="entry name" value="Homeodomain-like"/>
    <property type="match status" value="1"/>
</dbReference>
<evidence type="ECO:0000259" key="6">
    <source>
        <dbReference type="PROSITE" id="PS50045"/>
    </source>
</evidence>